<reference evidence="1" key="1">
    <citation type="submission" date="2018-05" db="EMBL/GenBank/DDBJ databases">
        <authorList>
            <person name="Lanie J.A."/>
            <person name="Ng W.-L."/>
            <person name="Kazmierczak K.M."/>
            <person name="Andrzejewski T.M."/>
            <person name="Davidsen T.M."/>
            <person name="Wayne K.J."/>
            <person name="Tettelin H."/>
            <person name="Glass J.I."/>
            <person name="Rusch D."/>
            <person name="Podicherti R."/>
            <person name="Tsui H.-C.T."/>
            <person name="Winkler M.E."/>
        </authorList>
    </citation>
    <scope>NUCLEOTIDE SEQUENCE</scope>
</reference>
<dbReference type="AlphaFoldDB" id="A0A382CC00"/>
<dbReference type="EMBL" id="UINC01033767">
    <property type="protein sequence ID" value="SVB23550.1"/>
    <property type="molecule type" value="Genomic_DNA"/>
</dbReference>
<proteinExistence type="predicted"/>
<evidence type="ECO:0000313" key="1">
    <source>
        <dbReference type="EMBL" id="SVB23550.1"/>
    </source>
</evidence>
<organism evidence="1">
    <name type="scientific">marine metagenome</name>
    <dbReference type="NCBI Taxonomy" id="408172"/>
    <lineage>
        <taxon>unclassified sequences</taxon>
        <taxon>metagenomes</taxon>
        <taxon>ecological metagenomes</taxon>
    </lineage>
</organism>
<gene>
    <name evidence="1" type="ORF">METZ01_LOCUS176404</name>
</gene>
<evidence type="ECO:0008006" key="2">
    <source>
        <dbReference type="Google" id="ProtNLM"/>
    </source>
</evidence>
<accession>A0A382CC00</accession>
<name>A0A382CC00_9ZZZZ</name>
<protein>
    <recommendedName>
        <fullName evidence="2">Ubiquitin Mut7-C domain-containing protein</fullName>
    </recommendedName>
</protein>
<sequence length="80" mass="9047">MATLFFNSELEKITERRKISIKSKTYKDFIEEVLSIFPDLQGSGLMEMALAIDGEIIHEPFLVAIPDNSELHFVFKISGG</sequence>